<sequence length="587" mass="61522">MRVALLTEGVRPRSPRGAGGWCDRLVDGLREHDFAWYVLAGTAGTGGTARTDGGAGAAGAEDAARPAVHELALRGRRPAGRAPGALRGRQYAAAYDRLVRALLRPGERSGFGPGLYRLAELARADGGLPAFLVSDRARRVLERVWRSPGADASAGQPLVCDVLVAADLLEQCLRPLSAPWYGTAPGGLGAADLCHVVGGGPAALPALVAKQLHGVPFVVTEHGLHLREQYLGYREAPYRWPVRALLLAFFRALTEETYRQAAILTPGSAHDQQWQRRCGADPARTRVVYEGTPAVERPAAGPEPAAPTLVWAGALEPGRDPELALHAFARVRAELPAARLVLHGEEAVPGYRAHCAAVAERLGMADAVEFAGRPRSAADAWADGTVVVFSALSQRRPRLLADAMLSGRAVVSTDVGVAREVVGPTGLLVPPRDPQALAGACLALLRDGERRARLGLAGRLRAQERFAVEPVTGAFREIYLELVSQWPAFPAAAPDAGAGPRPRPFARPAEYWITDRRRAAPGEAAPAPAAPVPAEPMTADGTGTGSTDTGGTADRADGPGAVVALSRGRTPAAGEAPDRAGSFAEAV</sequence>
<evidence type="ECO:0000256" key="1">
    <source>
        <dbReference type="ARBA" id="ARBA00021292"/>
    </source>
</evidence>
<dbReference type="EMBL" id="CP108110">
    <property type="protein sequence ID" value="WUQ84424.1"/>
    <property type="molecule type" value="Genomic_DNA"/>
</dbReference>
<dbReference type="Proteomes" id="UP001432222">
    <property type="component" value="Chromosome"/>
</dbReference>
<accession>A0ABZ1U2B0</accession>
<keyword evidence="5" id="KW-1185">Reference proteome</keyword>
<dbReference type="Gene3D" id="3.40.50.2000">
    <property type="entry name" value="Glycogen Phosphorylase B"/>
    <property type="match status" value="2"/>
</dbReference>
<evidence type="ECO:0000313" key="4">
    <source>
        <dbReference type="EMBL" id="WUQ84424.1"/>
    </source>
</evidence>
<protein>
    <recommendedName>
        <fullName evidence="1">D-inositol 3-phosphate glycosyltransferase</fullName>
    </recommendedName>
</protein>
<dbReference type="Pfam" id="PF11997">
    <property type="entry name" value="DUF3492"/>
    <property type="match status" value="1"/>
</dbReference>
<evidence type="ECO:0000313" key="5">
    <source>
        <dbReference type="Proteomes" id="UP001432222"/>
    </source>
</evidence>
<dbReference type="PANTHER" id="PTHR12526">
    <property type="entry name" value="GLYCOSYLTRANSFERASE"/>
    <property type="match status" value="1"/>
</dbReference>
<evidence type="ECO:0000259" key="3">
    <source>
        <dbReference type="Pfam" id="PF11997"/>
    </source>
</evidence>
<evidence type="ECO:0000256" key="2">
    <source>
        <dbReference type="SAM" id="MobiDB-lite"/>
    </source>
</evidence>
<proteinExistence type="predicted"/>
<organism evidence="4 5">
    <name type="scientific">Kitasatospora purpeofusca</name>
    <dbReference type="NCBI Taxonomy" id="67352"/>
    <lineage>
        <taxon>Bacteria</taxon>
        <taxon>Bacillati</taxon>
        <taxon>Actinomycetota</taxon>
        <taxon>Actinomycetes</taxon>
        <taxon>Kitasatosporales</taxon>
        <taxon>Streptomycetaceae</taxon>
        <taxon>Kitasatospora</taxon>
    </lineage>
</organism>
<feature type="domain" description="DUF3492" evidence="3">
    <location>
        <begin position="1"/>
        <end position="282"/>
    </location>
</feature>
<dbReference type="Pfam" id="PF13692">
    <property type="entry name" value="Glyco_trans_1_4"/>
    <property type="match status" value="1"/>
</dbReference>
<gene>
    <name evidence="4" type="ORF">OHA16_16485</name>
</gene>
<feature type="compositionally biased region" description="Low complexity" evidence="2">
    <location>
        <begin position="535"/>
        <end position="561"/>
    </location>
</feature>
<dbReference type="RefSeq" id="WP_328955285.1">
    <property type="nucleotide sequence ID" value="NZ_CP108110.1"/>
</dbReference>
<name>A0ABZ1U2B0_9ACTN</name>
<dbReference type="SUPFAM" id="SSF53756">
    <property type="entry name" value="UDP-Glycosyltransferase/glycogen phosphorylase"/>
    <property type="match status" value="1"/>
</dbReference>
<dbReference type="PANTHER" id="PTHR12526:SF636">
    <property type="entry name" value="BLL3647 PROTEIN"/>
    <property type="match status" value="1"/>
</dbReference>
<feature type="region of interest" description="Disordered" evidence="2">
    <location>
        <begin position="520"/>
        <end position="587"/>
    </location>
</feature>
<dbReference type="InterPro" id="IPR022622">
    <property type="entry name" value="DUF3492"/>
</dbReference>
<reference evidence="4" key="1">
    <citation type="submission" date="2022-10" db="EMBL/GenBank/DDBJ databases">
        <title>The complete genomes of actinobacterial strains from the NBC collection.</title>
        <authorList>
            <person name="Joergensen T.S."/>
            <person name="Alvarez Arevalo M."/>
            <person name="Sterndorff E.B."/>
            <person name="Faurdal D."/>
            <person name="Vuksanovic O."/>
            <person name="Mourched A.-S."/>
            <person name="Charusanti P."/>
            <person name="Shaw S."/>
            <person name="Blin K."/>
            <person name="Weber T."/>
        </authorList>
    </citation>
    <scope>NUCLEOTIDE SEQUENCE</scope>
    <source>
        <strain evidence="4">NBC_00222</strain>
    </source>
</reference>